<dbReference type="EMBL" id="CAICTM010000957">
    <property type="protein sequence ID" value="CAB9518734.1"/>
    <property type="molecule type" value="Genomic_DNA"/>
</dbReference>
<feature type="region of interest" description="Disordered" evidence="1">
    <location>
        <begin position="448"/>
        <end position="541"/>
    </location>
</feature>
<accession>A0A9N8EHH5</accession>
<dbReference type="Proteomes" id="UP001153069">
    <property type="component" value="Unassembled WGS sequence"/>
</dbReference>
<dbReference type="SUPFAM" id="SSF56112">
    <property type="entry name" value="Protein kinase-like (PK-like)"/>
    <property type="match status" value="2"/>
</dbReference>
<feature type="region of interest" description="Disordered" evidence="1">
    <location>
        <begin position="25"/>
        <end position="54"/>
    </location>
</feature>
<feature type="compositionally biased region" description="Low complexity" evidence="1">
    <location>
        <begin position="345"/>
        <end position="368"/>
    </location>
</feature>
<dbReference type="OrthoDB" id="5979581at2759"/>
<gene>
    <name evidence="3" type="ORF">SEMRO_959_G224790.1</name>
</gene>
<protein>
    <submittedName>
        <fullName evidence="3">Protein kinase kinase kinase</fullName>
    </submittedName>
</protein>
<feature type="compositionally biased region" description="Polar residues" evidence="1">
    <location>
        <begin position="516"/>
        <end position="536"/>
    </location>
</feature>
<feature type="domain" description="Protein kinase" evidence="2">
    <location>
        <begin position="98"/>
        <end position="723"/>
    </location>
</feature>
<feature type="compositionally biased region" description="Low complexity" evidence="1">
    <location>
        <begin position="739"/>
        <end position="764"/>
    </location>
</feature>
<dbReference type="PROSITE" id="PS50011">
    <property type="entry name" value="PROTEIN_KINASE_DOM"/>
    <property type="match status" value="1"/>
</dbReference>
<feature type="region of interest" description="Disordered" evidence="1">
    <location>
        <begin position="299"/>
        <end position="321"/>
    </location>
</feature>
<reference evidence="3" key="1">
    <citation type="submission" date="2020-06" db="EMBL/GenBank/DDBJ databases">
        <authorList>
            <consortium name="Plant Systems Biology data submission"/>
        </authorList>
    </citation>
    <scope>NUCLEOTIDE SEQUENCE</scope>
    <source>
        <strain evidence="3">D6</strain>
    </source>
</reference>
<dbReference type="GO" id="GO:0005634">
    <property type="term" value="C:nucleus"/>
    <property type="evidence" value="ECO:0007669"/>
    <property type="project" value="TreeGrafter"/>
</dbReference>
<feature type="region of interest" description="Disordered" evidence="1">
    <location>
        <begin position="739"/>
        <end position="772"/>
    </location>
</feature>
<evidence type="ECO:0000313" key="3">
    <source>
        <dbReference type="EMBL" id="CAB9518734.1"/>
    </source>
</evidence>
<feature type="region of interest" description="Disordered" evidence="1">
    <location>
        <begin position="345"/>
        <end position="380"/>
    </location>
</feature>
<feature type="region of interest" description="Disordered" evidence="1">
    <location>
        <begin position="139"/>
        <end position="169"/>
    </location>
</feature>
<evidence type="ECO:0000313" key="4">
    <source>
        <dbReference type="Proteomes" id="UP001153069"/>
    </source>
</evidence>
<keyword evidence="3" id="KW-0418">Kinase</keyword>
<feature type="compositionally biased region" description="Basic residues" evidence="1">
    <location>
        <begin position="829"/>
        <end position="847"/>
    </location>
</feature>
<evidence type="ECO:0000259" key="2">
    <source>
        <dbReference type="PROSITE" id="PS50011"/>
    </source>
</evidence>
<dbReference type="Pfam" id="PF00069">
    <property type="entry name" value="Pkinase"/>
    <property type="match status" value="1"/>
</dbReference>
<keyword evidence="4" id="KW-1185">Reference proteome</keyword>
<dbReference type="AlphaFoldDB" id="A0A9N8EHH5"/>
<dbReference type="GO" id="GO:0005524">
    <property type="term" value="F:ATP binding"/>
    <property type="evidence" value="ECO:0007669"/>
    <property type="project" value="InterPro"/>
</dbReference>
<comment type="caution">
    <text evidence="3">The sequence shown here is derived from an EMBL/GenBank/DDBJ whole genome shotgun (WGS) entry which is preliminary data.</text>
</comment>
<dbReference type="PANTHER" id="PTHR44167:SF24">
    <property type="entry name" value="SERINE_THREONINE-PROTEIN KINASE CHK2"/>
    <property type="match status" value="1"/>
</dbReference>
<dbReference type="GO" id="GO:0044773">
    <property type="term" value="P:mitotic DNA damage checkpoint signaling"/>
    <property type="evidence" value="ECO:0007669"/>
    <property type="project" value="TreeGrafter"/>
</dbReference>
<evidence type="ECO:0000256" key="1">
    <source>
        <dbReference type="SAM" id="MobiDB-lite"/>
    </source>
</evidence>
<dbReference type="SMART" id="SM00220">
    <property type="entry name" value="S_TKc"/>
    <property type="match status" value="1"/>
</dbReference>
<dbReference type="InterPro" id="IPR000719">
    <property type="entry name" value="Prot_kinase_dom"/>
</dbReference>
<dbReference type="InterPro" id="IPR011009">
    <property type="entry name" value="Kinase-like_dom_sf"/>
</dbReference>
<dbReference type="PANTHER" id="PTHR44167">
    <property type="entry name" value="OVARIAN-SPECIFIC SERINE/THREONINE-PROTEIN KINASE LOK-RELATED"/>
    <property type="match status" value="1"/>
</dbReference>
<feature type="compositionally biased region" description="Basic residues" evidence="1">
    <location>
        <begin position="299"/>
        <end position="311"/>
    </location>
</feature>
<feature type="region of interest" description="Disordered" evidence="1">
    <location>
        <begin position="581"/>
        <end position="604"/>
    </location>
</feature>
<feature type="compositionally biased region" description="Acidic residues" evidence="1">
    <location>
        <begin position="501"/>
        <end position="510"/>
    </location>
</feature>
<sequence>MTSMASMASSLDSLSTHSLHQSSLHMLGIRRIPTNESSASRGSRRSRMSVGVGGGREKYSNHDFMGALTHLGSFVDEDTMPYIAERPLPSAFIEPNEIREGKCLGEGEFSKAYEIRGFRFSKSRERAKPLAGVMHYSNNATTTGTTTNTAATTNTGDGNTASNSSKHNSNNSYAIKRIYVKPPPDSSAINSTTFDYIATHFNIAAKILVRECLYLANLHHPFILAYRGFFLKDKAAFDNQQLDAFYLVTDRMGETLEQRMKKWKHNKLKLEKECPTERFILESVHMDLKVSYTTKLNMHKSHTSSKLRKQKQKDDSLAHSQHSLRSLGSSIGSATGIGSIGSSIGSATGSSSGSGNHSGNSANSNNNSKAKTKQQRKPERYPQDLVALQTNYALQIVHALEYLHDRGIVVRDLRPNTIGFKDYPNHHTIQLFDFGFCKEVPTNGALLPPETVRAPASSNGGGGGGLSTSLHRGPGSSMSGGSGGLSTSLHGGRRTSTLAGIEDDDEDNNNPEDPFMSSSSFKDNGLDGSSHSTAGPSSFRRRMMIRKTFSRDTSAAQKVMPRADAKHYRAPESYPFVRHTVRKARSASTTARTTPESVPETRRASTMTDVKYRYNKTVKSSADNSNNEASEPKHRYFGYNCKADIYSLSMIYFEMLAEGKPYSRSILQRDGHFHQIQSQGQRPSLAKYHFPRTIKIILEQAWHPNLDKRMSAAQMRQRMTAILQMLEWKGGPVVLGATPTNNNNNDNASSVSSASSSCGTITSSEENQQDPLDPVHYLPSRAEALLVGAYRQGGPPSGGWSSVWNPKCSRPKKLDSKAVMDAIQERRVVKNKNPKNEKGKRKNKQQPKKPVTFRDYLPSMKAGMVDRDYNNAQVNRLLGSKKKKKTKS</sequence>
<organism evidence="3 4">
    <name type="scientific">Seminavis robusta</name>
    <dbReference type="NCBI Taxonomy" id="568900"/>
    <lineage>
        <taxon>Eukaryota</taxon>
        <taxon>Sar</taxon>
        <taxon>Stramenopiles</taxon>
        <taxon>Ochrophyta</taxon>
        <taxon>Bacillariophyta</taxon>
        <taxon>Bacillariophyceae</taxon>
        <taxon>Bacillariophycidae</taxon>
        <taxon>Naviculales</taxon>
        <taxon>Naviculaceae</taxon>
        <taxon>Seminavis</taxon>
    </lineage>
</organism>
<keyword evidence="3" id="KW-0808">Transferase</keyword>
<name>A0A9N8EHH5_9STRA</name>
<dbReference type="GO" id="GO:0004674">
    <property type="term" value="F:protein serine/threonine kinase activity"/>
    <property type="evidence" value="ECO:0007669"/>
    <property type="project" value="TreeGrafter"/>
</dbReference>
<feature type="compositionally biased region" description="Basic residues" evidence="1">
    <location>
        <begin position="879"/>
        <end position="888"/>
    </location>
</feature>
<feature type="region of interest" description="Disordered" evidence="1">
    <location>
        <begin position="824"/>
        <end position="888"/>
    </location>
</feature>
<dbReference type="Gene3D" id="1.10.510.10">
    <property type="entry name" value="Transferase(Phosphotransferase) domain 1"/>
    <property type="match status" value="2"/>
</dbReference>
<proteinExistence type="predicted"/>